<evidence type="ECO:0000313" key="1">
    <source>
        <dbReference type="EMBL" id="KAJ9068367.1"/>
    </source>
</evidence>
<comment type="caution">
    <text evidence="1">The sequence shown here is derived from an EMBL/GenBank/DDBJ whole genome shotgun (WGS) entry which is preliminary data.</text>
</comment>
<reference evidence="1" key="1">
    <citation type="submission" date="2022-04" db="EMBL/GenBank/DDBJ databases">
        <title>Genome of the entomopathogenic fungus Entomophthora muscae.</title>
        <authorList>
            <person name="Elya C."/>
            <person name="Lovett B.R."/>
            <person name="Lee E."/>
            <person name="Macias A.M."/>
            <person name="Hajek A.E."/>
            <person name="De Bivort B.L."/>
            <person name="Kasson M.T."/>
            <person name="De Fine Licht H.H."/>
            <person name="Stajich J.E."/>
        </authorList>
    </citation>
    <scope>NUCLEOTIDE SEQUENCE</scope>
    <source>
        <strain evidence="1">Berkeley</strain>
    </source>
</reference>
<name>A0ACC2T1F6_9FUNG</name>
<dbReference type="EMBL" id="QTSX02003744">
    <property type="protein sequence ID" value="KAJ9068367.1"/>
    <property type="molecule type" value="Genomic_DNA"/>
</dbReference>
<evidence type="ECO:0000313" key="2">
    <source>
        <dbReference type="Proteomes" id="UP001165960"/>
    </source>
</evidence>
<protein>
    <submittedName>
        <fullName evidence="1">Uncharacterized protein</fullName>
    </submittedName>
</protein>
<proteinExistence type="predicted"/>
<keyword evidence="2" id="KW-1185">Reference proteome</keyword>
<gene>
    <name evidence="1" type="ORF">DSO57_1029405</name>
</gene>
<accession>A0ACC2T1F6</accession>
<organism evidence="1 2">
    <name type="scientific">Entomophthora muscae</name>
    <dbReference type="NCBI Taxonomy" id="34485"/>
    <lineage>
        <taxon>Eukaryota</taxon>
        <taxon>Fungi</taxon>
        <taxon>Fungi incertae sedis</taxon>
        <taxon>Zoopagomycota</taxon>
        <taxon>Entomophthoromycotina</taxon>
        <taxon>Entomophthoromycetes</taxon>
        <taxon>Entomophthorales</taxon>
        <taxon>Entomophthoraceae</taxon>
        <taxon>Entomophthora</taxon>
    </lineage>
</organism>
<dbReference type="Proteomes" id="UP001165960">
    <property type="component" value="Unassembled WGS sequence"/>
</dbReference>
<sequence length="134" mass="14764">MFSINPIPKCAASPELAVPRKLNVHVSLPPIADVFPNHSFLSTPRETTRETTRECIRESSQESSAKGKRKRVNVLQLAILSRVFSVTSFPSTKLREELARQLGMSPGRCRYGSRTSASRCEATFPRATGCGRAS</sequence>